<dbReference type="AlphaFoldDB" id="A0A396RWH9"/>
<organism evidence="1 2">
    <name type="scientific">Sphingomonas gilva</name>
    <dbReference type="NCBI Taxonomy" id="2305907"/>
    <lineage>
        <taxon>Bacteria</taxon>
        <taxon>Pseudomonadati</taxon>
        <taxon>Pseudomonadota</taxon>
        <taxon>Alphaproteobacteria</taxon>
        <taxon>Sphingomonadales</taxon>
        <taxon>Sphingomonadaceae</taxon>
        <taxon>Sphingomonas</taxon>
    </lineage>
</organism>
<accession>A0A396RWH9</accession>
<name>A0A396RWH9_9SPHN</name>
<dbReference type="EMBL" id="QWLV01000002">
    <property type="protein sequence ID" value="RHW18061.1"/>
    <property type="molecule type" value="Genomic_DNA"/>
</dbReference>
<evidence type="ECO:0000313" key="2">
    <source>
        <dbReference type="Proteomes" id="UP000266693"/>
    </source>
</evidence>
<comment type="caution">
    <text evidence="1">The sequence shown here is derived from an EMBL/GenBank/DDBJ whole genome shotgun (WGS) entry which is preliminary data.</text>
</comment>
<keyword evidence="2" id="KW-1185">Reference proteome</keyword>
<dbReference type="Proteomes" id="UP000266693">
    <property type="component" value="Unassembled WGS sequence"/>
</dbReference>
<protein>
    <submittedName>
        <fullName evidence="1">Uncharacterized protein</fullName>
    </submittedName>
</protein>
<evidence type="ECO:0000313" key="1">
    <source>
        <dbReference type="EMBL" id="RHW18061.1"/>
    </source>
</evidence>
<gene>
    <name evidence="1" type="ORF">D1610_06080</name>
</gene>
<sequence length="249" mass="27721">MDAPVDGYDLRTPYQVWRWWIESRKGEAIEQVLGTPDEIAGKRPFGLPLIRFTKFNDFGAFVTGEIRLYCDPMEAGAVKREDCMYRLRRAYVPHAAGHYKPDNPVAIWTRENFDARRLAAHLKAEGIAPDTDWWRADRAKLFSVLPSPLPMLVEHATVVRLDSGECPAMVAAMNAAENGRIDWRTDMYGIGDDVRSKPPGPHAVTVQMTLRIATPTGPATIEAPAAAFEEIVTPILTAADGCEKAREKS</sequence>
<proteinExistence type="predicted"/>
<reference evidence="1 2" key="1">
    <citation type="submission" date="2018-08" db="EMBL/GenBank/DDBJ databases">
        <title>The multiple taxonomic identification of Sphingomonas gilva.</title>
        <authorList>
            <person name="Zhu D."/>
            <person name="Zheng S."/>
        </authorList>
    </citation>
    <scope>NUCLEOTIDE SEQUENCE [LARGE SCALE GENOMIC DNA]</scope>
    <source>
        <strain evidence="1 2">ZDH117</strain>
    </source>
</reference>